<dbReference type="RefSeq" id="WP_284296835.1">
    <property type="nucleotide sequence ID" value="NZ_BSVA01000001.1"/>
</dbReference>
<gene>
    <name evidence="3" type="ORF">GCM10025869_00590</name>
</gene>
<feature type="transmembrane region" description="Helical" evidence="2">
    <location>
        <begin position="210"/>
        <end position="231"/>
    </location>
</feature>
<keyword evidence="4" id="KW-1185">Reference proteome</keyword>
<evidence type="ECO:0000313" key="4">
    <source>
        <dbReference type="Proteomes" id="UP001157069"/>
    </source>
</evidence>
<feature type="transmembrane region" description="Helical" evidence="2">
    <location>
        <begin position="266"/>
        <end position="285"/>
    </location>
</feature>
<reference evidence="4" key="1">
    <citation type="journal article" date="2019" name="Int. J. Syst. Evol. Microbiol.">
        <title>The Global Catalogue of Microorganisms (GCM) 10K type strain sequencing project: providing services to taxonomists for standard genome sequencing and annotation.</title>
        <authorList>
            <consortium name="The Broad Institute Genomics Platform"/>
            <consortium name="The Broad Institute Genome Sequencing Center for Infectious Disease"/>
            <person name="Wu L."/>
            <person name="Ma J."/>
        </authorList>
    </citation>
    <scope>NUCLEOTIDE SEQUENCE [LARGE SCALE GENOMIC DNA]</scope>
    <source>
        <strain evidence="4">NBRC 108755</strain>
    </source>
</reference>
<keyword evidence="2" id="KW-1133">Transmembrane helix</keyword>
<organism evidence="3 4">
    <name type="scientific">Homoserinibacter gongjuensis</name>
    <dbReference type="NCBI Taxonomy" id="1162968"/>
    <lineage>
        <taxon>Bacteria</taxon>
        <taxon>Bacillati</taxon>
        <taxon>Actinomycetota</taxon>
        <taxon>Actinomycetes</taxon>
        <taxon>Micrococcales</taxon>
        <taxon>Microbacteriaceae</taxon>
        <taxon>Homoserinibacter</taxon>
    </lineage>
</organism>
<proteinExistence type="predicted"/>
<comment type="caution">
    <text evidence="3">The sequence shown here is derived from an EMBL/GenBank/DDBJ whole genome shotgun (WGS) entry which is preliminary data.</text>
</comment>
<protein>
    <recommendedName>
        <fullName evidence="5">FtsX-like permease family protein</fullName>
    </recommendedName>
</protein>
<evidence type="ECO:0000256" key="1">
    <source>
        <dbReference type="SAM" id="MobiDB-lite"/>
    </source>
</evidence>
<feature type="transmembrane region" description="Helical" evidence="2">
    <location>
        <begin position="291"/>
        <end position="311"/>
    </location>
</feature>
<keyword evidence="2" id="KW-0472">Membrane</keyword>
<accession>A0ABQ6JS77</accession>
<evidence type="ECO:0008006" key="5">
    <source>
        <dbReference type="Google" id="ProtNLM"/>
    </source>
</evidence>
<sequence length="471" mass="49205">MLGAGEWVGVTRLFTANPEDPAPGAPSISVNLAIDPAWQQRVRIVEGSAPEAWSGTLGSRDEPRPPVPVAVSAGFVKNAGVALGDLLDYNGERLEIAAVYEPLDADAGYWAHAPLLGAPIVTPPPGYSVTASLYVDPGTVQGLSTWFNSASVTAWWPSRVGTVTAANASEIVRAFHDTPSYGRVVISQTELTLTSDLPHALEVASARMQFVLALLALVAAGPLGVVFAVDAQAAQAVLTRRRPALALASARGASGRQLRTAMAIEGLLIGLPAAGIAYLATRLLFPGDFTAAGLALAIVFGLAPAVLLAALTPTRLGRGERTDVSLRSRSGVRWVVEVAAVGLAALAVFLLFRRGFAEASAEVGIDPLLAAVPLLLAIAGCVIALRIYPALLLLVHRIARTTAHAVPLLGAARAVRTPALGFATGFSSSWGCRSRCSRRASPRRSVRRSRRHCCCPPPTTRRSSRSPSSPS</sequence>
<dbReference type="Proteomes" id="UP001157069">
    <property type="component" value="Unassembled WGS sequence"/>
</dbReference>
<feature type="transmembrane region" description="Helical" evidence="2">
    <location>
        <begin position="372"/>
        <end position="395"/>
    </location>
</feature>
<keyword evidence="2" id="KW-0812">Transmembrane</keyword>
<dbReference type="EMBL" id="BSVA01000001">
    <property type="protein sequence ID" value="GMA89530.1"/>
    <property type="molecule type" value="Genomic_DNA"/>
</dbReference>
<evidence type="ECO:0000256" key="2">
    <source>
        <dbReference type="SAM" id="Phobius"/>
    </source>
</evidence>
<name>A0ABQ6JS77_9MICO</name>
<feature type="transmembrane region" description="Helical" evidence="2">
    <location>
        <begin position="332"/>
        <end position="352"/>
    </location>
</feature>
<evidence type="ECO:0000313" key="3">
    <source>
        <dbReference type="EMBL" id="GMA89530.1"/>
    </source>
</evidence>
<feature type="region of interest" description="Disordered" evidence="1">
    <location>
        <begin position="449"/>
        <end position="471"/>
    </location>
</feature>